<reference evidence="1" key="1">
    <citation type="submission" date="2014-11" db="EMBL/GenBank/DDBJ databases">
        <authorList>
            <person name="Amaro Gonzalez C."/>
        </authorList>
    </citation>
    <scope>NUCLEOTIDE SEQUENCE</scope>
</reference>
<dbReference type="AlphaFoldDB" id="A0A0E9VXH4"/>
<dbReference type="EMBL" id="GBXM01025805">
    <property type="protein sequence ID" value="JAH82772.1"/>
    <property type="molecule type" value="Transcribed_RNA"/>
</dbReference>
<proteinExistence type="predicted"/>
<protein>
    <submittedName>
        <fullName evidence="1">Uncharacterized protein</fullName>
    </submittedName>
</protein>
<accession>A0A0E9VXH4</accession>
<evidence type="ECO:0000313" key="1">
    <source>
        <dbReference type="EMBL" id="JAH82772.1"/>
    </source>
</evidence>
<reference evidence="1" key="2">
    <citation type="journal article" date="2015" name="Fish Shellfish Immunol.">
        <title>Early steps in the European eel (Anguilla anguilla)-Vibrio vulnificus interaction in the gills: Role of the RtxA13 toxin.</title>
        <authorList>
            <person name="Callol A."/>
            <person name="Pajuelo D."/>
            <person name="Ebbesson L."/>
            <person name="Teles M."/>
            <person name="MacKenzie S."/>
            <person name="Amaro C."/>
        </authorList>
    </citation>
    <scope>NUCLEOTIDE SEQUENCE</scope>
</reference>
<organism evidence="1">
    <name type="scientific">Anguilla anguilla</name>
    <name type="common">European freshwater eel</name>
    <name type="synonym">Muraena anguilla</name>
    <dbReference type="NCBI Taxonomy" id="7936"/>
    <lineage>
        <taxon>Eukaryota</taxon>
        <taxon>Metazoa</taxon>
        <taxon>Chordata</taxon>
        <taxon>Craniata</taxon>
        <taxon>Vertebrata</taxon>
        <taxon>Euteleostomi</taxon>
        <taxon>Actinopterygii</taxon>
        <taxon>Neopterygii</taxon>
        <taxon>Teleostei</taxon>
        <taxon>Anguilliformes</taxon>
        <taxon>Anguillidae</taxon>
        <taxon>Anguilla</taxon>
    </lineage>
</organism>
<name>A0A0E9VXH4_ANGAN</name>
<sequence length="25" mass="2929">MDRGILKSVKEECDRRKYSLIGQTC</sequence>